<organism evidence="2 3">
    <name type="scientific">Flavobacterium davisii</name>
    <dbReference type="NCBI Taxonomy" id="2906077"/>
    <lineage>
        <taxon>Bacteria</taxon>
        <taxon>Pseudomonadati</taxon>
        <taxon>Bacteroidota</taxon>
        <taxon>Flavobacteriia</taxon>
        <taxon>Flavobacteriales</taxon>
        <taxon>Flavobacteriaceae</taxon>
        <taxon>Flavobacterium</taxon>
    </lineage>
</organism>
<dbReference type="InterPro" id="IPR010982">
    <property type="entry name" value="Lambda_DNA-bd_dom_sf"/>
</dbReference>
<sequence>MQVKNTNISERISLMIDLLGVTKNEFAQKMGYNRSQAIYDITNGKSKPSYDFFDKLLNSEYSEFINIDSLITGKGEFIKTKDKVNVINSNDNNNDNFFNNKPNVKDLVSNENLRLIIDEQKNIISKLKEQIEFYKFKDSYNGLGVDERLKKVEDFMDLMKMVMKIDVEISNINTEKGKPLINKKTP</sequence>
<dbReference type="SUPFAM" id="SSF47413">
    <property type="entry name" value="lambda repressor-like DNA-binding domains"/>
    <property type="match status" value="1"/>
</dbReference>
<evidence type="ECO:0000313" key="3">
    <source>
        <dbReference type="Proteomes" id="UP000197768"/>
    </source>
</evidence>
<dbReference type="CDD" id="cd00093">
    <property type="entry name" value="HTH_XRE"/>
    <property type="match status" value="1"/>
</dbReference>
<proteinExistence type="predicted"/>
<evidence type="ECO:0000256" key="1">
    <source>
        <dbReference type="SAM" id="Coils"/>
    </source>
</evidence>
<evidence type="ECO:0008006" key="4">
    <source>
        <dbReference type="Google" id="ProtNLM"/>
    </source>
</evidence>
<dbReference type="InterPro" id="IPR001387">
    <property type="entry name" value="Cro/C1-type_HTH"/>
</dbReference>
<protein>
    <recommendedName>
        <fullName evidence="4">HTH cro/C1-type domain-containing protein</fullName>
    </recommendedName>
</protein>
<feature type="coiled-coil region" evidence="1">
    <location>
        <begin position="110"/>
        <end position="137"/>
    </location>
</feature>
<dbReference type="RefSeq" id="WP_088394479.1">
    <property type="nucleotide sequence ID" value="NZ_MTCZ01000185.1"/>
</dbReference>
<accession>A0A246GFU2</accession>
<dbReference type="AlphaFoldDB" id="A0A246GFU2"/>
<reference evidence="2 3" key="1">
    <citation type="journal article" date="2017" name="Infect. Genet. Evol.">
        <title>Comparative genome analysis of fish pathogen Flavobacterium columnare reveals extensive sequence diversity within the species.</title>
        <authorList>
            <person name="Kayansamruaj P."/>
            <person name="Dong H.T."/>
            <person name="Hirono I."/>
            <person name="Kondo H."/>
            <person name="Senapin S."/>
            <person name="Rodkhum C."/>
        </authorList>
    </citation>
    <scope>NUCLEOTIDE SEQUENCE [LARGE SCALE GENOMIC DNA]</scope>
    <source>
        <strain evidence="2 3">1215</strain>
    </source>
</reference>
<name>A0A246GFU2_9FLAO</name>
<keyword evidence="1" id="KW-0175">Coiled coil</keyword>
<dbReference type="Proteomes" id="UP000197768">
    <property type="component" value="Unassembled WGS sequence"/>
</dbReference>
<gene>
    <name evidence="2" type="ORF">BWK59_12750</name>
</gene>
<dbReference type="EMBL" id="MTCZ01000185">
    <property type="protein sequence ID" value="OWP83021.1"/>
    <property type="molecule type" value="Genomic_DNA"/>
</dbReference>
<dbReference type="GO" id="GO:0003677">
    <property type="term" value="F:DNA binding"/>
    <property type="evidence" value="ECO:0007669"/>
    <property type="project" value="InterPro"/>
</dbReference>
<evidence type="ECO:0000313" key="2">
    <source>
        <dbReference type="EMBL" id="OWP83021.1"/>
    </source>
</evidence>
<comment type="caution">
    <text evidence="2">The sequence shown here is derived from an EMBL/GenBank/DDBJ whole genome shotgun (WGS) entry which is preliminary data.</text>
</comment>